<protein>
    <submittedName>
        <fullName evidence="2">Uncharacterized protein</fullName>
    </submittedName>
</protein>
<feature type="region of interest" description="Disordered" evidence="1">
    <location>
        <begin position="55"/>
        <end position="74"/>
    </location>
</feature>
<keyword evidence="3" id="KW-1185">Reference proteome</keyword>
<accession>A0A1X1Y8W8</accession>
<name>A0A1X1Y8W8_9MYCO</name>
<dbReference type="KEGG" id="mlj:MLAC_15060"/>
<dbReference type="AlphaFoldDB" id="A0A1X1Y8W8"/>
<dbReference type="EMBL" id="AP022581">
    <property type="protein sequence ID" value="BBX96212.1"/>
    <property type="molecule type" value="Genomic_DNA"/>
</dbReference>
<evidence type="ECO:0000256" key="1">
    <source>
        <dbReference type="SAM" id="MobiDB-lite"/>
    </source>
</evidence>
<evidence type="ECO:0000313" key="2">
    <source>
        <dbReference type="EMBL" id="BBX96212.1"/>
    </source>
</evidence>
<proteinExistence type="predicted"/>
<dbReference type="STRING" id="169765.AWC15_19830"/>
<dbReference type="SUPFAM" id="SSF56091">
    <property type="entry name" value="DNA ligase/mRNA capping enzyme, catalytic domain"/>
    <property type="match status" value="1"/>
</dbReference>
<gene>
    <name evidence="2" type="ORF">MLAC_15060</name>
</gene>
<dbReference type="Proteomes" id="UP000466396">
    <property type="component" value="Chromosome"/>
</dbReference>
<sequence>MANSPLATLTGKRFSDPRRICEHKLHKFDGMRCLAFRDGDRVRLLSRNRQPLNGTTLSLLTRSPPSAPAGSSWTARWWRSRDDSGIQPKDGRIAGHPIRRCWVRRTRRPCYVDKASQLTVMQ</sequence>
<organism evidence="2 3">
    <name type="scientific">Mycobacterium lacus</name>
    <dbReference type="NCBI Taxonomy" id="169765"/>
    <lineage>
        <taxon>Bacteria</taxon>
        <taxon>Bacillati</taxon>
        <taxon>Actinomycetota</taxon>
        <taxon>Actinomycetes</taxon>
        <taxon>Mycobacteriales</taxon>
        <taxon>Mycobacteriaceae</taxon>
        <taxon>Mycobacterium</taxon>
    </lineage>
</organism>
<reference evidence="2 3" key="1">
    <citation type="journal article" date="2019" name="Emerg. Microbes Infect.">
        <title>Comprehensive subspecies identification of 175 nontuberculous mycobacteria species based on 7547 genomic profiles.</title>
        <authorList>
            <person name="Matsumoto Y."/>
            <person name="Kinjo T."/>
            <person name="Motooka D."/>
            <person name="Nabeya D."/>
            <person name="Jung N."/>
            <person name="Uechi K."/>
            <person name="Horii T."/>
            <person name="Iida T."/>
            <person name="Fujita J."/>
            <person name="Nakamura S."/>
        </authorList>
    </citation>
    <scope>NUCLEOTIDE SEQUENCE [LARGE SCALE GENOMIC DNA]</scope>
    <source>
        <strain evidence="2 3">JCM 15657</strain>
    </source>
</reference>
<evidence type="ECO:0000313" key="3">
    <source>
        <dbReference type="Proteomes" id="UP000466396"/>
    </source>
</evidence>